<proteinExistence type="predicted"/>
<comment type="caution">
    <text evidence="1">The sequence shown here is derived from an EMBL/GenBank/DDBJ whole genome shotgun (WGS) entry which is preliminary data.</text>
</comment>
<reference evidence="2" key="1">
    <citation type="submission" date="2023-07" db="EMBL/GenBank/DDBJ databases">
        <title>Draft genomic sequences of Priestia flexa CCM isolated from the soil of an abandoned mine contaminated by free cyanide in the high Andean zone of Tacna, Peru.</title>
        <authorList>
            <person name="Caceda Quiroz C.J."/>
            <person name="Maraza Chooque G.J."/>
            <person name="Fora Quispe G.L."/>
            <person name="Carpio Mamani M."/>
        </authorList>
    </citation>
    <scope>NUCLEOTIDE SEQUENCE [LARGE SCALE GENOMIC DNA]</scope>
    <source>
        <strain evidence="2">CCM</strain>
    </source>
</reference>
<dbReference type="Proteomes" id="UP001284771">
    <property type="component" value="Unassembled WGS sequence"/>
</dbReference>
<dbReference type="RefSeq" id="WP_175414343.1">
    <property type="nucleotide sequence ID" value="NZ_JAWUZT010000039.1"/>
</dbReference>
<keyword evidence="2" id="KW-1185">Reference proteome</keyword>
<gene>
    <name evidence="1" type="ORF">RIB56_13330</name>
</gene>
<name>A0ABU4J7Y4_9BACI</name>
<accession>A0ABU4J7Y4</accession>
<evidence type="ECO:0000313" key="1">
    <source>
        <dbReference type="EMBL" id="MDW8517113.1"/>
    </source>
</evidence>
<dbReference type="EMBL" id="JAWUZT010000039">
    <property type="protein sequence ID" value="MDW8517113.1"/>
    <property type="molecule type" value="Genomic_DNA"/>
</dbReference>
<organism evidence="1 2">
    <name type="scientific">Priestia flexa</name>
    <dbReference type="NCBI Taxonomy" id="86664"/>
    <lineage>
        <taxon>Bacteria</taxon>
        <taxon>Bacillati</taxon>
        <taxon>Bacillota</taxon>
        <taxon>Bacilli</taxon>
        <taxon>Bacillales</taxon>
        <taxon>Bacillaceae</taxon>
        <taxon>Priestia</taxon>
    </lineage>
</organism>
<evidence type="ECO:0000313" key="2">
    <source>
        <dbReference type="Proteomes" id="UP001284771"/>
    </source>
</evidence>
<sequence length="57" mass="6732">MKVTPIHDFNQEIEEQLLIGKELEKYNAKKFLNLLSDMVVKYEPTIYEKFDNNKIGA</sequence>
<dbReference type="GeneID" id="87599694"/>
<protein>
    <submittedName>
        <fullName evidence="1">Uncharacterized protein</fullName>
    </submittedName>
</protein>